<feature type="transmembrane region" description="Helical" evidence="8">
    <location>
        <begin position="412"/>
        <end position="428"/>
    </location>
</feature>
<dbReference type="EMBL" id="BSQG01000002">
    <property type="protein sequence ID" value="GLU47023.1"/>
    <property type="molecule type" value="Genomic_DNA"/>
</dbReference>
<dbReference type="InterPro" id="IPR048279">
    <property type="entry name" value="MdtK-like"/>
</dbReference>
<accession>A0A9W6P4M9</accession>
<evidence type="ECO:0000256" key="2">
    <source>
        <dbReference type="ARBA" id="ARBA00010199"/>
    </source>
</evidence>
<feature type="transmembrane region" description="Helical" evidence="8">
    <location>
        <begin position="21"/>
        <end position="44"/>
    </location>
</feature>
<dbReference type="InterPro" id="IPR044644">
    <property type="entry name" value="DinF-like"/>
</dbReference>
<dbReference type="CDD" id="cd13136">
    <property type="entry name" value="MATE_DinF_like"/>
    <property type="match status" value="1"/>
</dbReference>
<evidence type="ECO:0000256" key="4">
    <source>
        <dbReference type="ARBA" id="ARBA00022475"/>
    </source>
</evidence>
<feature type="transmembrane region" description="Helical" evidence="8">
    <location>
        <begin position="168"/>
        <end position="191"/>
    </location>
</feature>
<dbReference type="InterPro" id="IPR002528">
    <property type="entry name" value="MATE_fam"/>
</dbReference>
<dbReference type="AlphaFoldDB" id="A0A9W6P4M9"/>
<dbReference type="GO" id="GO:0042910">
    <property type="term" value="F:xenobiotic transmembrane transporter activity"/>
    <property type="evidence" value="ECO:0007669"/>
    <property type="project" value="InterPro"/>
</dbReference>
<feature type="transmembrane region" description="Helical" evidence="8">
    <location>
        <begin position="96"/>
        <end position="117"/>
    </location>
</feature>
<gene>
    <name evidence="9" type="ORF">Nans01_13740</name>
</gene>
<evidence type="ECO:0000256" key="7">
    <source>
        <dbReference type="ARBA" id="ARBA00023136"/>
    </source>
</evidence>
<comment type="subcellular location">
    <subcellularLocation>
        <location evidence="1">Cell membrane</location>
        <topology evidence="1">Multi-pass membrane protein</topology>
    </subcellularLocation>
</comment>
<sequence length="451" mass="47409">MPRLLSAAPFRHPRDGEIFRLAVPTFFALVSEPLFLLTDSAVVGRLGTEELGGLGIASQILLTLANLCVFLAYGTTSSVARKFGAGRIAEGLRHGVDGLWLALLIGIAIIVAGWPLAPWMIEVLGASDAVAPHALTYLRISLLSTPALLVIMAGTGVLRGLQNARIPLYVAVGSNLANIVLCVLFVFGFGWGIAGSAWATVVAQTAGAAVYLSAVRRVALRHGVSLAPTRTGLHSTATAGFALFVRTVSLRVVLLVTTAIAARLGDPEIAAHQVAFLTWSLLVFALDAIAIAGQAIIGRYLGASDIAGTRSATRRMVEWGVMLGVAFTVVVLIVRPWAWLPFTTDPQVRDLILAALLVVALLQPVSGVVMVLDGILMGAGDQRYLAWASLWTMLAYLPCAALVPLLVPNGSAFGLTALWLAFGVWMVARGITLGSRALGTAWIVTGDIAGR</sequence>
<keyword evidence="4" id="KW-1003">Cell membrane</keyword>
<keyword evidence="3" id="KW-0813">Transport</keyword>
<evidence type="ECO:0000256" key="3">
    <source>
        <dbReference type="ARBA" id="ARBA00022448"/>
    </source>
</evidence>
<evidence type="ECO:0000313" key="10">
    <source>
        <dbReference type="Proteomes" id="UP001165092"/>
    </source>
</evidence>
<feature type="transmembrane region" description="Helical" evidence="8">
    <location>
        <begin position="56"/>
        <end position="75"/>
    </location>
</feature>
<reference evidence="9" key="1">
    <citation type="submission" date="2023-02" db="EMBL/GenBank/DDBJ databases">
        <title>Nocardiopsis ansamitocini NBRC 112285.</title>
        <authorList>
            <person name="Ichikawa N."/>
            <person name="Sato H."/>
            <person name="Tonouchi N."/>
        </authorList>
    </citation>
    <scope>NUCLEOTIDE SEQUENCE</scope>
    <source>
        <strain evidence="9">NBRC 112285</strain>
    </source>
</reference>
<name>A0A9W6P4M9_9ACTN</name>
<dbReference type="Pfam" id="PF01554">
    <property type="entry name" value="MatE"/>
    <property type="match status" value="2"/>
</dbReference>
<protein>
    <submittedName>
        <fullName evidence="9">MATE family efflux transporter</fullName>
    </submittedName>
</protein>
<dbReference type="NCBIfam" id="TIGR00797">
    <property type="entry name" value="matE"/>
    <property type="match status" value="1"/>
</dbReference>
<dbReference type="Proteomes" id="UP001165092">
    <property type="component" value="Unassembled WGS sequence"/>
</dbReference>
<dbReference type="PIRSF" id="PIRSF006603">
    <property type="entry name" value="DinF"/>
    <property type="match status" value="1"/>
</dbReference>
<comment type="similarity">
    <text evidence="2">Belongs to the multi antimicrobial extrusion (MATE) (TC 2.A.66.1) family.</text>
</comment>
<dbReference type="PANTHER" id="PTHR42893:SF46">
    <property type="entry name" value="PROTEIN DETOXIFICATION 44, CHLOROPLASTIC"/>
    <property type="match status" value="1"/>
</dbReference>
<dbReference type="GO" id="GO:0005886">
    <property type="term" value="C:plasma membrane"/>
    <property type="evidence" value="ECO:0007669"/>
    <property type="project" value="UniProtKB-SubCell"/>
</dbReference>
<proteinExistence type="inferred from homology"/>
<keyword evidence="10" id="KW-1185">Reference proteome</keyword>
<dbReference type="RefSeq" id="WP_285757996.1">
    <property type="nucleotide sequence ID" value="NZ_BSQG01000002.1"/>
</dbReference>
<feature type="transmembrane region" description="Helical" evidence="8">
    <location>
        <begin position="137"/>
        <end position="161"/>
    </location>
</feature>
<organism evidence="9 10">
    <name type="scientific">Nocardiopsis ansamitocini</name>
    <dbReference type="NCBI Taxonomy" id="1670832"/>
    <lineage>
        <taxon>Bacteria</taxon>
        <taxon>Bacillati</taxon>
        <taxon>Actinomycetota</taxon>
        <taxon>Actinomycetes</taxon>
        <taxon>Streptosporangiales</taxon>
        <taxon>Nocardiopsidaceae</taxon>
        <taxon>Nocardiopsis</taxon>
    </lineage>
</organism>
<feature type="transmembrane region" description="Helical" evidence="8">
    <location>
        <begin position="197"/>
        <end position="215"/>
    </location>
</feature>
<feature type="transmembrane region" description="Helical" evidence="8">
    <location>
        <begin position="384"/>
        <end position="406"/>
    </location>
</feature>
<evidence type="ECO:0000256" key="6">
    <source>
        <dbReference type="ARBA" id="ARBA00022989"/>
    </source>
</evidence>
<feature type="transmembrane region" description="Helical" evidence="8">
    <location>
        <begin position="351"/>
        <end position="372"/>
    </location>
</feature>
<feature type="transmembrane region" description="Helical" evidence="8">
    <location>
        <begin position="236"/>
        <end position="262"/>
    </location>
</feature>
<evidence type="ECO:0000256" key="8">
    <source>
        <dbReference type="SAM" id="Phobius"/>
    </source>
</evidence>
<comment type="caution">
    <text evidence="9">The sequence shown here is derived from an EMBL/GenBank/DDBJ whole genome shotgun (WGS) entry which is preliminary data.</text>
</comment>
<dbReference type="PANTHER" id="PTHR42893">
    <property type="entry name" value="PROTEIN DETOXIFICATION 44, CHLOROPLASTIC-RELATED"/>
    <property type="match status" value="1"/>
</dbReference>
<keyword evidence="7 8" id="KW-0472">Membrane</keyword>
<keyword evidence="5 8" id="KW-0812">Transmembrane</keyword>
<dbReference type="GO" id="GO:0015297">
    <property type="term" value="F:antiporter activity"/>
    <property type="evidence" value="ECO:0007669"/>
    <property type="project" value="InterPro"/>
</dbReference>
<evidence type="ECO:0000256" key="5">
    <source>
        <dbReference type="ARBA" id="ARBA00022692"/>
    </source>
</evidence>
<evidence type="ECO:0000256" key="1">
    <source>
        <dbReference type="ARBA" id="ARBA00004651"/>
    </source>
</evidence>
<evidence type="ECO:0000313" key="9">
    <source>
        <dbReference type="EMBL" id="GLU47023.1"/>
    </source>
</evidence>
<keyword evidence="6 8" id="KW-1133">Transmembrane helix</keyword>
<feature type="transmembrane region" description="Helical" evidence="8">
    <location>
        <begin position="319"/>
        <end position="339"/>
    </location>
</feature>
<feature type="transmembrane region" description="Helical" evidence="8">
    <location>
        <begin position="274"/>
        <end position="298"/>
    </location>
</feature>